<dbReference type="OrthoDB" id="1517790at2759"/>
<dbReference type="GeneID" id="35598668"/>
<dbReference type="PANTHER" id="PTHR37466:SF1">
    <property type="entry name" value="SLR1628 PROTEIN"/>
    <property type="match status" value="1"/>
</dbReference>
<feature type="compositionally biased region" description="Polar residues" evidence="1">
    <location>
        <begin position="171"/>
        <end position="186"/>
    </location>
</feature>
<dbReference type="AlphaFoldDB" id="A0A2D3UWV4"/>
<dbReference type="Proteomes" id="UP000225277">
    <property type="component" value="Unassembled WGS sequence"/>
</dbReference>
<keyword evidence="3" id="KW-1185">Reference proteome</keyword>
<organism evidence="2 3">
    <name type="scientific">Ramularia collo-cygni</name>
    <dbReference type="NCBI Taxonomy" id="112498"/>
    <lineage>
        <taxon>Eukaryota</taxon>
        <taxon>Fungi</taxon>
        <taxon>Dikarya</taxon>
        <taxon>Ascomycota</taxon>
        <taxon>Pezizomycotina</taxon>
        <taxon>Dothideomycetes</taxon>
        <taxon>Dothideomycetidae</taxon>
        <taxon>Mycosphaerellales</taxon>
        <taxon>Mycosphaerellaceae</taxon>
        <taxon>Ramularia</taxon>
    </lineage>
</organism>
<sequence>MATKQSTSMKPMMENNSVAGGRLGFFHKGTGFYRDGFCRTGSEDSGNHSVAATVSKGFLDFSNSKGNNLGSLSDGQKWCLCASRWQEAMKAAQAGKLAHEDVPKVHLHATHEKALDVVSYKELKQYAAQGEATSQQGRQEAHHNPESQGGLVKESKEIGSAQPSIAPGQGSHWNGGSMTESSGSRG</sequence>
<proteinExistence type="predicted"/>
<name>A0A2D3UWV4_9PEZI</name>
<feature type="region of interest" description="Disordered" evidence="1">
    <location>
        <begin position="129"/>
        <end position="186"/>
    </location>
</feature>
<gene>
    <name evidence="2" type="ORF">RCC_03467</name>
</gene>
<dbReference type="EMBL" id="FJUY01000004">
    <property type="protein sequence ID" value="CZT17630.1"/>
    <property type="molecule type" value="Genomic_DNA"/>
</dbReference>
<protein>
    <submittedName>
        <fullName evidence="2">Uncharacterized protein</fullName>
    </submittedName>
</protein>
<dbReference type="Pfam" id="PF09996">
    <property type="entry name" value="DUF2237"/>
    <property type="match status" value="1"/>
</dbReference>
<accession>A0A2D3UWV4</accession>
<evidence type="ECO:0000313" key="2">
    <source>
        <dbReference type="EMBL" id="CZT17630.1"/>
    </source>
</evidence>
<dbReference type="RefSeq" id="XP_023624521.1">
    <property type="nucleotide sequence ID" value="XM_023768753.1"/>
</dbReference>
<dbReference type="PANTHER" id="PTHR37466">
    <property type="entry name" value="SLR1628 PROTEIN"/>
    <property type="match status" value="1"/>
</dbReference>
<reference evidence="2 3" key="1">
    <citation type="submission" date="2016-03" db="EMBL/GenBank/DDBJ databases">
        <authorList>
            <person name="Ploux O."/>
        </authorList>
    </citation>
    <scope>NUCLEOTIDE SEQUENCE [LARGE SCALE GENOMIC DNA]</scope>
    <source>
        <strain evidence="2 3">URUG2</strain>
    </source>
</reference>
<evidence type="ECO:0000313" key="3">
    <source>
        <dbReference type="Proteomes" id="UP000225277"/>
    </source>
</evidence>
<evidence type="ECO:0000256" key="1">
    <source>
        <dbReference type="SAM" id="MobiDB-lite"/>
    </source>
</evidence>
<dbReference type="InterPro" id="IPR018714">
    <property type="entry name" value="DUF2237"/>
</dbReference>
<dbReference type="Gene3D" id="3.30.56.110">
    <property type="entry name" value="Protein of unknown function DUF2237"/>
    <property type="match status" value="1"/>
</dbReference>